<accession>I7MA86</accession>
<keyword evidence="4" id="KW-0479">Metal-binding</keyword>
<protein>
    <submittedName>
        <fullName evidence="5">Haloacid dehalogenase-like hydrolase family protein</fullName>
    </submittedName>
</protein>
<dbReference type="InParanoid" id="I7MA86"/>
<dbReference type="Pfam" id="PF13242">
    <property type="entry name" value="Hydrolase_like"/>
    <property type="match status" value="1"/>
</dbReference>
<organism evidence="5 6">
    <name type="scientific">Tetrahymena thermophila (strain SB210)</name>
    <dbReference type="NCBI Taxonomy" id="312017"/>
    <lineage>
        <taxon>Eukaryota</taxon>
        <taxon>Sar</taxon>
        <taxon>Alveolata</taxon>
        <taxon>Ciliophora</taxon>
        <taxon>Intramacronucleata</taxon>
        <taxon>Oligohymenophorea</taxon>
        <taxon>Hymenostomatida</taxon>
        <taxon>Tetrahymenina</taxon>
        <taxon>Tetrahymenidae</taxon>
        <taxon>Tetrahymena</taxon>
    </lineage>
</organism>
<keyword evidence="6" id="KW-1185">Reference proteome</keyword>
<dbReference type="RefSeq" id="XP_001024155.2">
    <property type="nucleotide sequence ID" value="XM_001024155.3"/>
</dbReference>
<reference evidence="6" key="1">
    <citation type="journal article" date="2006" name="PLoS Biol.">
        <title>Macronuclear genome sequence of the ciliate Tetrahymena thermophila, a model eukaryote.</title>
        <authorList>
            <person name="Eisen J.A."/>
            <person name="Coyne R.S."/>
            <person name="Wu M."/>
            <person name="Wu D."/>
            <person name="Thiagarajan M."/>
            <person name="Wortman J.R."/>
            <person name="Badger J.H."/>
            <person name="Ren Q."/>
            <person name="Amedeo P."/>
            <person name="Jones K.M."/>
            <person name="Tallon L.J."/>
            <person name="Delcher A.L."/>
            <person name="Salzberg S.L."/>
            <person name="Silva J.C."/>
            <person name="Haas B.J."/>
            <person name="Majoros W.H."/>
            <person name="Farzad M."/>
            <person name="Carlton J.M."/>
            <person name="Smith R.K. Jr."/>
            <person name="Garg J."/>
            <person name="Pearlman R.E."/>
            <person name="Karrer K.M."/>
            <person name="Sun L."/>
            <person name="Manning G."/>
            <person name="Elde N.C."/>
            <person name="Turkewitz A.P."/>
            <person name="Asai D.J."/>
            <person name="Wilkes D.E."/>
            <person name="Wang Y."/>
            <person name="Cai H."/>
            <person name="Collins K."/>
            <person name="Stewart B.A."/>
            <person name="Lee S.R."/>
            <person name="Wilamowska K."/>
            <person name="Weinberg Z."/>
            <person name="Ruzzo W.L."/>
            <person name="Wloga D."/>
            <person name="Gaertig J."/>
            <person name="Frankel J."/>
            <person name="Tsao C.-C."/>
            <person name="Gorovsky M.A."/>
            <person name="Keeling P.J."/>
            <person name="Waller R.F."/>
            <person name="Patron N.J."/>
            <person name="Cherry J.M."/>
            <person name="Stover N.A."/>
            <person name="Krieger C.J."/>
            <person name="del Toro C."/>
            <person name="Ryder H.F."/>
            <person name="Williamson S.C."/>
            <person name="Barbeau R.A."/>
            <person name="Hamilton E.P."/>
            <person name="Orias E."/>
        </authorList>
    </citation>
    <scope>NUCLEOTIDE SEQUENCE [LARGE SCALE GENOMIC DNA]</scope>
    <source>
        <strain evidence="6">SB210</strain>
    </source>
</reference>
<dbReference type="STRING" id="312017.I7MA86"/>
<gene>
    <name evidence="5" type="ORF">TTHERM_00455490</name>
</gene>
<feature type="binding site" evidence="3">
    <location>
        <position position="219"/>
    </location>
    <ligand>
        <name>substrate</name>
    </ligand>
</feature>
<dbReference type="InterPro" id="IPR023214">
    <property type="entry name" value="HAD_sf"/>
</dbReference>
<evidence type="ECO:0000256" key="3">
    <source>
        <dbReference type="PIRSR" id="PIRSR000915-2"/>
    </source>
</evidence>
<evidence type="ECO:0000256" key="2">
    <source>
        <dbReference type="PIRSR" id="PIRSR000915-1"/>
    </source>
</evidence>
<dbReference type="eggNOG" id="KOG2882">
    <property type="taxonomic scope" value="Eukaryota"/>
</dbReference>
<dbReference type="NCBIfam" id="TIGR01452">
    <property type="entry name" value="PGP_euk"/>
    <property type="match status" value="1"/>
</dbReference>
<dbReference type="FunCoup" id="I7MA86">
    <property type="interactions" value="46"/>
</dbReference>
<dbReference type="InterPro" id="IPR006349">
    <property type="entry name" value="PGP_euk"/>
</dbReference>
<dbReference type="OMA" id="WHPAQSI"/>
<feature type="active site" description="Proton donor" evidence="2">
    <location>
        <position position="27"/>
    </location>
</feature>
<evidence type="ECO:0000256" key="1">
    <source>
        <dbReference type="ARBA" id="ARBA00022801"/>
    </source>
</evidence>
<feature type="binding site" evidence="4">
    <location>
        <position position="27"/>
    </location>
    <ligand>
        <name>Mg(2+)</name>
        <dbReference type="ChEBI" id="CHEBI:18420"/>
    </ligand>
</feature>
<dbReference type="AlphaFoldDB" id="I7MA86"/>
<dbReference type="Gene3D" id="3.40.50.1000">
    <property type="entry name" value="HAD superfamily/HAD-like"/>
    <property type="match status" value="2"/>
</dbReference>
<dbReference type="NCBIfam" id="TIGR01460">
    <property type="entry name" value="HAD-SF-IIA"/>
    <property type="match status" value="1"/>
</dbReference>
<dbReference type="HOGENOM" id="CLU_043473_0_2_1"/>
<evidence type="ECO:0000313" key="6">
    <source>
        <dbReference type="Proteomes" id="UP000009168"/>
    </source>
</evidence>
<dbReference type="OrthoDB" id="413953at2759"/>
<dbReference type="Proteomes" id="UP000009168">
    <property type="component" value="Unassembled WGS sequence"/>
</dbReference>
<sequence>MASKFPQKVKNLLELKDKYKAFFFDMDGVYWNGSHKIQNAIDTYQQLKKEGKQCFFITNNSSRSRKTYVEKLRALGVETEEERVFAASSIAAYYIKNNLPNVKKCYVVGMKGICEELANYGIDYIWSNEHHNQSKEMTADEFENLKLDSEVGAVVVGINYEFNYAMMAYASSYIQNGAKFIATNEDKYIMAGGKKMPGGGTIVNAIAFGCDTRPLITGKPNSFVVDLLCNQYNINKSEAIMIGDNLDTDIALGQNAGLDTLLVMTGVTDENLLKKTVEEGLFVPTYYADSA</sequence>
<dbReference type="PIRSF" id="PIRSF000915">
    <property type="entry name" value="PGP-type_phosphatase"/>
    <property type="match status" value="1"/>
</dbReference>
<dbReference type="PANTHER" id="PTHR19288">
    <property type="entry name" value="4-NITROPHENYLPHOSPHATASE-RELATED"/>
    <property type="match status" value="1"/>
</dbReference>
<dbReference type="GO" id="GO:0005737">
    <property type="term" value="C:cytoplasm"/>
    <property type="evidence" value="ECO:0007669"/>
    <property type="project" value="TreeGrafter"/>
</dbReference>
<dbReference type="SUPFAM" id="SSF56784">
    <property type="entry name" value="HAD-like"/>
    <property type="match status" value="1"/>
</dbReference>
<feature type="binding site" evidence="4">
    <location>
        <position position="25"/>
    </location>
    <ligand>
        <name>Mg(2+)</name>
        <dbReference type="ChEBI" id="CHEBI:18420"/>
    </ligand>
</feature>
<proteinExistence type="predicted"/>
<evidence type="ECO:0000256" key="4">
    <source>
        <dbReference type="PIRSR" id="PIRSR000915-3"/>
    </source>
</evidence>
<dbReference type="GO" id="GO:0016791">
    <property type="term" value="F:phosphatase activity"/>
    <property type="evidence" value="ECO:0007669"/>
    <property type="project" value="InterPro"/>
</dbReference>
<dbReference type="KEGG" id="tet:TTHERM_00455490"/>
<evidence type="ECO:0000313" key="5">
    <source>
        <dbReference type="EMBL" id="EAS03910.2"/>
    </source>
</evidence>
<feature type="active site" description="Nucleophile" evidence="2">
    <location>
        <position position="25"/>
    </location>
</feature>
<dbReference type="PANTHER" id="PTHR19288:SF46">
    <property type="entry name" value="HALOACID DEHALOGENASE-LIKE HYDROLASE DOMAIN-CONTAINING PROTEIN 2"/>
    <property type="match status" value="1"/>
</dbReference>
<name>I7MA86_TETTS</name>
<dbReference type="EMBL" id="GG662464">
    <property type="protein sequence ID" value="EAS03910.2"/>
    <property type="molecule type" value="Genomic_DNA"/>
</dbReference>
<dbReference type="Pfam" id="PF13344">
    <property type="entry name" value="Hydrolase_6"/>
    <property type="match status" value="1"/>
</dbReference>
<keyword evidence="4" id="KW-0460">Magnesium</keyword>
<comment type="cofactor">
    <cofactor evidence="4">
        <name>Mg(2+)</name>
        <dbReference type="ChEBI" id="CHEBI:18420"/>
    </cofactor>
    <text evidence="4">Divalent metal ions. Mg(2+) is the most effective.</text>
</comment>
<dbReference type="GO" id="GO:0046872">
    <property type="term" value="F:metal ion binding"/>
    <property type="evidence" value="ECO:0007669"/>
    <property type="project" value="UniProtKB-KW"/>
</dbReference>
<dbReference type="InterPro" id="IPR036412">
    <property type="entry name" value="HAD-like_sf"/>
</dbReference>
<keyword evidence="1 5" id="KW-0378">Hydrolase</keyword>
<feature type="binding site" evidence="4">
    <location>
        <position position="244"/>
    </location>
    <ligand>
        <name>Mg(2+)</name>
        <dbReference type="ChEBI" id="CHEBI:18420"/>
    </ligand>
</feature>
<dbReference type="InterPro" id="IPR006357">
    <property type="entry name" value="HAD-SF_hydro_IIA"/>
</dbReference>
<dbReference type="GeneID" id="7823418"/>